<evidence type="ECO:0000256" key="1">
    <source>
        <dbReference type="ARBA" id="ARBA00004323"/>
    </source>
</evidence>
<evidence type="ECO:0000313" key="17">
    <source>
        <dbReference type="RefSeq" id="XP_048131230.1"/>
    </source>
</evidence>
<evidence type="ECO:0000256" key="12">
    <source>
        <dbReference type="PIRSR" id="PIRSR605027-4"/>
    </source>
</evidence>
<keyword evidence="10" id="KW-0325">Glycoprotein</keyword>
<dbReference type="GO" id="GO:0015018">
    <property type="term" value="F:galactosylgalactosylxylosylprotein 3-beta-glucuronosyltransferase activity"/>
    <property type="evidence" value="ECO:0007669"/>
    <property type="project" value="InterPro"/>
</dbReference>
<dbReference type="AlphaFoldDB" id="A0A8B8P1D2"/>
<reference evidence="15" key="1">
    <citation type="submission" date="2025-04" db="UniProtKB">
        <authorList>
            <consortium name="RefSeq"/>
        </authorList>
    </citation>
    <scope>IDENTIFICATION</scope>
    <source>
        <tissue evidence="16">Leaf</tissue>
    </source>
</reference>
<comment type="subcellular location">
    <subcellularLocation>
        <location evidence="1 13">Golgi apparatus membrane</location>
        <topology evidence="1 13">Single-pass type II membrane protein</topology>
    </subcellularLocation>
</comment>
<dbReference type="GO" id="GO:0042285">
    <property type="term" value="F:xylosyltransferase activity"/>
    <property type="evidence" value="ECO:0007669"/>
    <property type="project" value="TreeGrafter"/>
</dbReference>
<dbReference type="Proteomes" id="UP000827889">
    <property type="component" value="Chromosome 2"/>
</dbReference>
<sequence>MSMASIRRTLPPYNVSNYQNRDLLGSSPNQRPFYVFGKASSASLGFAASGIRIHGMFAAIFPGKYLRKSPPLWRSFYRFLLFFTLGFLLGLTPYGRVNDLRAHHSLEVKSPPINVQLDGDVDQSIERQDFIVRAVNLRVEEKVELNLEEGSSLVPKKQLIVITPTYNRALQAYFLNRLGQVLRLVQPPLLWIVVEMDAGSMETADILRKTGVMYRHLVCGKNVTDVKDRVVHQQNRALEHIQHHQLDGIVYFADDYNIYSIELFENLRQISHFGTWPVAMLAQSRNKAILEGPVCNGSQVIGWHTNERSKRLHRFNVNKSGFAFNSTILWDPKRWHRAISHPIRLVDSSKEGFQGTKFIEQVVEDESQMEAIPSSCSLIMSWHLHLDGRGLSYPRGWLLQKNLDIVLPIR</sequence>
<evidence type="ECO:0000256" key="10">
    <source>
        <dbReference type="ARBA" id="ARBA00023180"/>
    </source>
</evidence>
<dbReference type="Gene3D" id="3.90.550.10">
    <property type="entry name" value="Spore Coat Polysaccharide Biosynthesis Protein SpsA, Chain A"/>
    <property type="match status" value="1"/>
</dbReference>
<dbReference type="FunFam" id="3.90.550.10:FF:000064">
    <property type="entry name" value="Glycosyltransferases"/>
    <property type="match status" value="1"/>
</dbReference>
<evidence type="ECO:0000256" key="4">
    <source>
        <dbReference type="ARBA" id="ARBA00022679"/>
    </source>
</evidence>
<evidence type="ECO:0000256" key="8">
    <source>
        <dbReference type="ARBA" id="ARBA00023034"/>
    </source>
</evidence>
<dbReference type="InterPro" id="IPR029044">
    <property type="entry name" value="Nucleotide-diphossugar_trans"/>
</dbReference>
<evidence type="ECO:0000256" key="2">
    <source>
        <dbReference type="ARBA" id="ARBA00007706"/>
    </source>
</evidence>
<keyword evidence="5 13" id="KW-0812">Transmembrane</keyword>
<keyword evidence="7 13" id="KW-1133">Transmembrane helix</keyword>
<dbReference type="GO" id="GO:0010417">
    <property type="term" value="P:glucuronoxylan biosynthetic process"/>
    <property type="evidence" value="ECO:0007669"/>
    <property type="project" value="TreeGrafter"/>
</dbReference>
<accession>A0A8B8P1D2</accession>
<dbReference type="GeneID" id="115739597"/>
<comment type="function">
    <text evidence="13">Involved in the synthesis of glucuronoxylan hemicellulose in secondary cell walls.</text>
</comment>
<evidence type="ECO:0000256" key="3">
    <source>
        <dbReference type="ARBA" id="ARBA00022676"/>
    </source>
</evidence>
<dbReference type="CDD" id="cd00218">
    <property type="entry name" value="GlcAT-I"/>
    <property type="match status" value="1"/>
</dbReference>
<evidence type="ECO:0000313" key="15">
    <source>
        <dbReference type="RefSeq" id="XP_030528635.1"/>
    </source>
</evidence>
<name>A0A8B8P1D2_9MYRT</name>
<keyword evidence="14" id="KW-1185">Reference proteome</keyword>
<dbReference type="PANTHER" id="PTHR10896:SF65">
    <property type="entry name" value="GALACTOSYLGALACTOSYLXYLOSYLPROTEIN 3-BETA-GLUCURONOSYLTRANSFERASE 3"/>
    <property type="match status" value="1"/>
</dbReference>
<dbReference type="OrthoDB" id="675023at2759"/>
<organism evidence="14 15">
    <name type="scientific">Rhodamnia argentea</name>
    <dbReference type="NCBI Taxonomy" id="178133"/>
    <lineage>
        <taxon>Eukaryota</taxon>
        <taxon>Viridiplantae</taxon>
        <taxon>Streptophyta</taxon>
        <taxon>Embryophyta</taxon>
        <taxon>Tracheophyta</taxon>
        <taxon>Spermatophyta</taxon>
        <taxon>Magnoliopsida</taxon>
        <taxon>eudicotyledons</taxon>
        <taxon>Gunneridae</taxon>
        <taxon>Pentapetalae</taxon>
        <taxon>rosids</taxon>
        <taxon>malvids</taxon>
        <taxon>Myrtales</taxon>
        <taxon>Myrtaceae</taxon>
        <taxon>Myrtoideae</taxon>
        <taxon>Myrteae</taxon>
        <taxon>Australasian group</taxon>
        <taxon>Rhodamnia</taxon>
    </lineage>
</organism>
<keyword evidence="11 13" id="KW-0961">Cell wall biogenesis/degradation</keyword>
<dbReference type="GO" id="GO:0071555">
    <property type="term" value="P:cell wall organization"/>
    <property type="evidence" value="ECO:0007669"/>
    <property type="project" value="UniProtKB-KW"/>
</dbReference>
<feature type="transmembrane region" description="Helical" evidence="13">
    <location>
        <begin position="76"/>
        <end position="95"/>
    </location>
</feature>
<gene>
    <name evidence="15 16 17" type="primary">LOC115739597</name>
</gene>
<keyword evidence="9 13" id="KW-0472">Membrane</keyword>
<keyword evidence="4 13" id="KW-0808">Transferase</keyword>
<evidence type="ECO:0000313" key="16">
    <source>
        <dbReference type="RefSeq" id="XP_048131229.1"/>
    </source>
</evidence>
<keyword evidence="3" id="KW-0328">Glycosyltransferase</keyword>
<dbReference type="GO" id="GO:0000139">
    <property type="term" value="C:Golgi membrane"/>
    <property type="evidence" value="ECO:0007669"/>
    <property type="project" value="UniProtKB-SubCell"/>
</dbReference>
<keyword evidence="6 13" id="KW-0735">Signal-anchor</keyword>
<evidence type="ECO:0000256" key="7">
    <source>
        <dbReference type="ARBA" id="ARBA00022989"/>
    </source>
</evidence>
<evidence type="ECO:0000313" key="14">
    <source>
        <dbReference type="Proteomes" id="UP000827889"/>
    </source>
</evidence>
<evidence type="ECO:0000256" key="11">
    <source>
        <dbReference type="ARBA" id="ARBA00023316"/>
    </source>
</evidence>
<dbReference type="InterPro" id="IPR005027">
    <property type="entry name" value="Glyco_trans_43"/>
</dbReference>
<feature type="site" description="Interaction with galactose moiety of substrate glycoprotein" evidence="12">
    <location>
        <position position="291"/>
    </location>
</feature>
<reference evidence="14 17" key="2">
    <citation type="submission" date="2025-05" db="UniProtKB">
        <authorList>
            <consortium name="RefSeq"/>
        </authorList>
    </citation>
    <scope>NUCLEOTIDE SEQUENCE [LARGE SCALE GENOMIC DNA]</scope>
    <source>
        <tissue evidence="17">Leaf</tissue>
    </source>
</reference>
<keyword evidence="8 13" id="KW-0333">Golgi apparatus</keyword>
<dbReference type="Pfam" id="PF03360">
    <property type="entry name" value="Glyco_transf_43"/>
    <property type="match status" value="1"/>
</dbReference>
<dbReference type="RefSeq" id="XP_048131230.1">
    <property type="nucleotide sequence ID" value="XM_048275273.1"/>
</dbReference>
<evidence type="ECO:0000256" key="9">
    <source>
        <dbReference type="ARBA" id="ARBA00023136"/>
    </source>
</evidence>
<dbReference type="EC" id="2.4.-.-" evidence="13"/>
<dbReference type="SUPFAM" id="SSF53448">
    <property type="entry name" value="Nucleotide-diphospho-sugar transferases"/>
    <property type="match status" value="1"/>
</dbReference>
<proteinExistence type="inferred from homology"/>
<protein>
    <recommendedName>
        <fullName evidence="13">Glycosyltransferases</fullName>
        <ecNumber evidence="13">2.4.-.-</ecNumber>
    </recommendedName>
</protein>
<dbReference type="PANTHER" id="PTHR10896">
    <property type="entry name" value="GALACTOSYLGALACTOSYLXYLOSYLPROTEIN 3-BETA-GLUCURONOSYLTRANSFERASE BETA-1,3-GLUCURONYLTRANSFERASE"/>
    <property type="match status" value="1"/>
</dbReference>
<comment type="similarity">
    <text evidence="2 13">Belongs to the glycosyltransferase 43 family.</text>
</comment>
<evidence type="ECO:0000256" key="6">
    <source>
        <dbReference type="ARBA" id="ARBA00022968"/>
    </source>
</evidence>
<dbReference type="RefSeq" id="XP_048131229.1">
    <property type="nucleotide sequence ID" value="XM_048275272.1"/>
</dbReference>
<dbReference type="GO" id="GO:0009834">
    <property type="term" value="P:plant-type secondary cell wall biogenesis"/>
    <property type="evidence" value="ECO:0007669"/>
    <property type="project" value="TreeGrafter"/>
</dbReference>
<evidence type="ECO:0000256" key="13">
    <source>
        <dbReference type="RuleBase" id="RU363127"/>
    </source>
</evidence>
<dbReference type="KEGG" id="rarg:115739597"/>
<evidence type="ECO:0000256" key="5">
    <source>
        <dbReference type="ARBA" id="ARBA00022692"/>
    </source>
</evidence>
<dbReference type="RefSeq" id="XP_030528635.1">
    <property type="nucleotide sequence ID" value="XM_030672775.1"/>
</dbReference>